<sequence length="112" mass="13061">MSHHLHAISSGAGSVPPRGRGRRGHVNILLYVYLFLTFYSFLYLLLTFVLCLIFGLSCTLLFARVEVFCVVAPFFKLCYYCFLRLPMLMPSFANFLFFVCYYYLVIRILEKS</sequence>
<gene>
    <name evidence="2" type="ORF">TVY486_0906050</name>
</gene>
<keyword evidence="1" id="KW-0472">Membrane</keyword>
<feature type="transmembrane region" description="Helical" evidence="1">
    <location>
        <begin position="92"/>
        <end position="109"/>
    </location>
</feature>
<proteinExistence type="predicted"/>
<organism evidence="2">
    <name type="scientific">Trypanosoma vivax (strain Y486)</name>
    <dbReference type="NCBI Taxonomy" id="1055687"/>
    <lineage>
        <taxon>Eukaryota</taxon>
        <taxon>Discoba</taxon>
        <taxon>Euglenozoa</taxon>
        <taxon>Kinetoplastea</taxon>
        <taxon>Metakinetoplastina</taxon>
        <taxon>Trypanosomatida</taxon>
        <taxon>Trypanosomatidae</taxon>
        <taxon>Trypanosoma</taxon>
        <taxon>Duttonella</taxon>
    </lineage>
</organism>
<name>G0U3C8_TRYVY</name>
<evidence type="ECO:0000256" key="1">
    <source>
        <dbReference type="SAM" id="Phobius"/>
    </source>
</evidence>
<keyword evidence="1" id="KW-0812">Transmembrane</keyword>
<reference evidence="2" key="1">
    <citation type="journal article" date="2012" name="Proc. Natl. Acad. Sci. U.S.A.">
        <title>Antigenic diversity is generated by distinct evolutionary mechanisms in African trypanosome species.</title>
        <authorList>
            <person name="Jackson A.P."/>
            <person name="Berry A."/>
            <person name="Aslett M."/>
            <person name="Allison H.C."/>
            <person name="Burton P."/>
            <person name="Vavrova-Anderson J."/>
            <person name="Brown R."/>
            <person name="Browne H."/>
            <person name="Corton N."/>
            <person name="Hauser H."/>
            <person name="Gamble J."/>
            <person name="Gilderthorp R."/>
            <person name="Marcello L."/>
            <person name="McQuillan J."/>
            <person name="Otto T.D."/>
            <person name="Quail M.A."/>
            <person name="Sanders M.J."/>
            <person name="van Tonder A."/>
            <person name="Ginger M.L."/>
            <person name="Field M.C."/>
            <person name="Barry J.D."/>
            <person name="Hertz-Fowler C."/>
            <person name="Berriman M."/>
        </authorList>
    </citation>
    <scope>NUCLEOTIDE SEQUENCE</scope>
    <source>
        <strain evidence="2">Y486</strain>
    </source>
</reference>
<protein>
    <submittedName>
        <fullName evidence="2">Uncharacterized protein</fullName>
    </submittedName>
</protein>
<keyword evidence="1" id="KW-1133">Transmembrane helix</keyword>
<accession>G0U3C8</accession>
<dbReference type="AlphaFoldDB" id="G0U3C8"/>
<dbReference type="EMBL" id="HE573025">
    <property type="protein sequence ID" value="CCC50784.1"/>
    <property type="molecule type" value="Genomic_DNA"/>
</dbReference>
<feature type="transmembrane region" description="Helical" evidence="1">
    <location>
        <begin position="61"/>
        <end position="80"/>
    </location>
</feature>
<feature type="transmembrane region" description="Helical" evidence="1">
    <location>
        <begin position="28"/>
        <end position="55"/>
    </location>
</feature>
<evidence type="ECO:0000313" key="2">
    <source>
        <dbReference type="EMBL" id="CCC50784.1"/>
    </source>
</evidence>